<dbReference type="GO" id="GO:0016852">
    <property type="term" value="F:sirohydrochlorin cobaltochelatase activity"/>
    <property type="evidence" value="ECO:0007669"/>
    <property type="project" value="InterPro"/>
</dbReference>
<evidence type="ECO:0000313" key="3">
    <source>
        <dbReference type="EMBL" id="MST52737.1"/>
    </source>
</evidence>
<keyword evidence="1" id="KW-0175">Coiled coil</keyword>
<dbReference type="SUPFAM" id="SSF49265">
    <property type="entry name" value="Fibronectin type III"/>
    <property type="match status" value="1"/>
</dbReference>
<feature type="chain" id="PRO_5026856552" description="Cobalt chelatase" evidence="2">
    <location>
        <begin position="32"/>
        <end position="722"/>
    </location>
</feature>
<organism evidence="3 4">
    <name type="scientific">Hornefia butyriciproducens</name>
    <dbReference type="NCBI Taxonomy" id="2652293"/>
    <lineage>
        <taxon>Bacteria</taxon>
        <taxon>Bacillati</taxon>
        <taxon>Bacillota</taxon>
        <taxon>Clostridia</taxon>
        <taxon>Peptostreptococcales</taxon>
        <taxon>Anaerovoracaceae</taxon>
        <taxon>Hornefia</taxon>
    </lineage>
</organism>
<dbReference type="Proteomes" id="UP000474676">
    <property type="component" value="Unassembled WGS sequence"/>
</dbReference>
<dbReference type="EMBL" id="VUMZ01000013">
    <property type="protein sequence ID" value="MST52737.1"/>
    <property type="molecule type" value="Genomic_DNA"/>
</dbReference>
<dbReference type="GO" id="GO:0019251">
    <property type="term" value="P:anaerobic cobalamin biosynthetic process"/>
    <property type="evidence" value="ECO:0007669"/>
    <property type="project" value="InterPro"/>
</dbReference>
<dbReference type="InterPro" id="IPR010388">
    <property type="entry name" value="Anaerobic_Co-chelatase"/>
</dbReference>
<feature type="signal peptide" evidence="2">
    <location>
        <begin position="1"/>
        <end position="31"/>
    </location>
</feature>
<dbReference type="AlphaFoldDB" id="A0A6L5YA08"/>
<sequence>MTSSLKKLAVLILSALILISFSIILTPQAYAADGDENSVELTVKAAGMFKPDSASLVKSGGKRTLIIRDDSTSYDKYYVGKASAARLYGYGSGAVNPTQETIDGKNYQVFTVDVTGSDLSKSFIISTHSKKNLTWYERTITVNEKEKILDTVAGDGASVSAKDGVENSTLKATTEEIETKMTEEQAKAYVDANDSPLLVAGLIGEIYIHPKKTAEEQAAQAVLTEKTAKIAKYAYDKLSDEDKKNVPEIPDGLGYEYPGAGGADYFVSTGDAREDNPLNTKPDKKKEILVCSFGTSYTDSRVATIGGIEKALAKTYTDYSVRRAFTSQVIINHILARDEEKINTVREAMNQAKEAGVTNLIIQPTTLMNGEEYDQIKRDVEQNKWDGVTITFAEPLLGMAGDSADTINEDKTAVARAAAEAAVKDDGKDVSALTGDSDTAYVFMGHGTGHTANITYTQMQTAMTGLGYKNAFVGTVEGEERNDPNNAVSVVLKKVKDGGYSRVVLRPLMVVAGDHANNDMNGTDEDSWRTIFEKAGFKVEGQIAGLGQIDGIQQMYVAHTLSGIAAQGDAELTKSALKDYTKSVNDKIEQMKADADTTKAELERAKEDLAKAKAEYADYKAKVELAASSISGVKAKASKGKKITVSWKKNSKAEGYKVYRSTKKSKGFKAVATVKSGKTVKVTVKSGQKKGKTYYFKVRGYKKIAGKTCYSKYSKVVKVKAK</sequence>
<evidence type="ECO:0000256" key="1">
    <source>
        <dbReference type="SAM" id="Coils"/>
    </source>
</evidence>
<dbReference type="GeneID" id="303115762"/>
<comment type="caution">
    <text evidence="3">The sequence shown here is derived from an EMBL/GenBank/DDBJ whole genome shotgun (WGS) entry which is preliminary data.</text>
</comment>
<keyword evidence="4" id="KW-1185">Reference proteome</keyword>
<dbReference type="RefSeq" id="WP_154575114.1">
    <property type="nucleotide sequence ID" value="NZ_VUMZ01000013.1"/>
</dbReference>
<dbReference type="Gene3D" id="3.40.50.1400">
    <property type="match status" value="2"/>
</dbReference>
<reference evidence="3 4" key="1">
    <citation type="submission" date="2019-08" db="EMBL/GenBank/DDBJ databases">
        <title>In-depth cultivation of the pig gut microbiome towards novel bacterial diversity and tailored functional studies.</title>
        <authorList>
            <person name="Wylensek D."/>
            <person name="Hitch T.C.A."/>
            <person name="Clavel T."/>
        </authorList>
    </citation>
    <scope>NUCLEOTIDE SEQUENCE [LARGE SCALE GENOMIC DNA]</scope>
    <source>
        <strain evidence="3 4">WCA-MUC-591-APC-3H</strain>
    </source>
</reference>
<dbReference type="SUPFAM" id="SSF53800">
    <property type="entry name" value="Chelatase"/>
    <property type="match status" value="1"/>
</dbReference>
<dbReference type="Gene3D" id="2.60.40.10">
    <property type="entry name" value="Immunoglobulins"/>
    <property type="match status" value="1"/>
</dbReference>
<keyword evidence="2" id="KW-0732">Signal</keyword>
<evidence type="ECO:0000313" key="4">
    <source>
        <dbReference type="Proteomes" id="UP000474676"/>
    </source>
</evidence>
<dbReference type="InterPro" id="IPR013783">
    <property type="entry name" value="Ig-like_fold"/>
</dbReference>
<accession>A0A6L5YA08</accession>
<gene>
    <name evidence="3" type="ORF">FYJ64_10550</name>
</gene>
<evidence type="ECO:0008006" key="5">
    <source>
        <dbReference type="Google" id="ProtNLM"/>
    </source>
</evidence>
<dbReference type="CDD" id="cd03413">
    <property type="entry name" value="CbiK_C"/>
    <property type="match status" value="1"/>
</dbReference>
<protein>
    <recommendedName>
        <fullName evidence="5">Cobalt chelatase</fullName>
    </recommendedName>
</protein>
<dbReference type="InterPro" id="IPR036116">
    <property type="entry name" value="FN3_sf"/>
</dbReference>
<name>A0A6L5YA08_9FIRM</name>
<feature type="coiled-coil region" evidence="1">
    <location>
        <begin position="585"/>
        <end position="629"/>
    </location>
</feature>
<evidence type="ECO:0000256" key="2">
    <source>
        <dbReference type="SAM" id="SignalP"/>
    </source>
</evidence>
<proteinExistence type="predicted"/>
<dbReference type="Pfam" id="PF06180">
    <property type="entry name" value="CbiK"/>
    <property type="match status" value="1"/>
</dbReference>